<proteinExistence type="inferred from homology"/>
<dbReference type="InterPro" id="IPR016024">
    <property type="entry name" value="ARM-type_fold"/>
</dbReference>
<comment type="caution">
    <text evidence="5">The sequence shown here is derived from an EMBL/GenBank/DDBJ whole genome shotgun (WGS) entry which is preliminary data.</text>
</comment>
<dbReference type="Proteomes" id="UP001626550">
    <property type="component" value="Unassembled WGS sequence"/>
</dbReference>
<feature type="domain" description="Integrator complex subunit 7 N-terminal" evidence="4">
    <location>
        <begin position="74"/>
        <end position="512"/>
    </location>
</feature>
<dbReference type="EMBL" id="JBJKFK010001110">
    <property type="protein sequence ID" value="KAL3314064.1"/>
    <property type="molecule type" value="Genomic_DNA"/>
</dbReference>
<sequence length="848" mass="96427">MDKEANALFLEMNKGMCLKIHNHNLIRIVIAFYRRASPCDISISIPHRNVSFSDVSHINYDKNRRVFQRMSVLSCNIHLDSSSISDVIVSNLVQVTQSNDPASRALVLRFFGIFNIALRDCTNIHHAILMQIDSHYEVELDAAVWASHRFALASPSFAQSLCSILKKHLKDWSMEAFKKSKLIPLAQHMHHSLDLMKSIKPSLLSIVDEKNCPQFLFLAIQALIQLELKLPLNASELITLIISTCQSNPYPKILIDLLKSLDLLAKKVPHHWTRSNLSSLSKLLVKTPSNGEKWAILSIFGHIINEPSSWEIMSNINLLETIVQLITESSDFNTRAKSIEVYVSFIAESSVTHSSKTSELKLLLMPELFCFEAGTTPWYLNCDITILRSLLDTLLTNQDLTKEVFDITSVRKLLTIPVQETDQYSLLMAFTQQLTVEEESDQLKSFIFEKLKIIPFTPENEMLKFRLIEFYCNVSKTNFNQEEAALILSAMSDVELSPWISYKLSRLLSSLGQHQMASTLYREISVNLAFTPKMLHWMQFLRQLSEAFASTAPLVEITDIEDFFETSEKVLTNAFRITLQANKLLDASNVDCWFACRFAALWTRLFQILANLSSIAVNFLRFTKSPLKESQSLLLEANNKASDLLQHCFDADESSLEILNSKEVERIPFTLKEFISQLLLGRISFRWPKFMFKQLQTSNIKLVINPRPFKAGDAVSVNCKSNQMVQIMGAIRHNCPPSKTPFRRINAVQVILSVFACHKTQVTAAMGSSLNLVSSKSSFQVGACLDRFSQSVTIISGEYFHAEFCLKMPDLLDKYSSTNSAVQTQYCLVRPELKLFDQSNQWYVVLSL</sequence>
<dbReference type="Pfam" id="PF24436">
    <property type="entry name" value="INTS7_N"/>
    <property type="match status" value="1"/>
</dbReference>
<evidence type="ECO:0000313" key="5">
    <source>
        <dbReference type="EMBL" id="KAL3314064.1"/>
    </source>
</evidence>
<protein>
    <recommendedName>
        <fullName evidence="2">Integrator complex subunit 7</fullName>
    </recommendedName>
</protein>
<name>A0ABD2Q3D0_9PLAT</name>
<reference evidence="5 6" key="1">
    <citation type="submission" date="2024-11" db="EMBL/GenBank/DDBJ databases">
        <title>Adaptive evolution of stress response genes in parasites aligns with host niche diversity.</title>
        <authorList>
            <person name="Hahn C."/>
            <person name="Resl P."/>
        </authorList>
    </citation>
    <scope>NUCLEOTIDE SEQUENCE [LARGE SCALE GENOMIC DNA]</scope>
    <source>
        <strain evidence="5">EGGRZ-B1_66</strain>
        <tissue evidence="5">Body</tissue>
    </source>
</reference>
<evidence type="ECO:0000256" key="1">
    <source>
        <dbReference type="ARBA" id="ARBA00008565"/>
    </source>
</evidence>
<accession>A0ABD2Q3D0</accession>
<dbReference type="AlphaFoldDB" id="A0ABD2Q3D0"/>
<evidence type="ECO:0000313" key="6">
    <source>
        <dbReference type="Proteomes" id="UP001626550"/>
    </source>
</evidence>
<dbReference type="Pfam" id="PF22965">
    <property type="entry name" value="INTS7_C"/>
    <property type="match status" value="1"/>
</dbReference>
<gene>
    <name evidence="5" type="primary">INTS7</name>
    <name evidence="5" type="ORF">Ciccas_007323</name>
</gene>
<comment type="similarity">
    <text evidence="1">Belongs to the Integrator subunit 7 family.</text>
</comment>
<dbReference type="PANTHER" id="PTHR13322">
    <property type="entry name" value="C1ORF73 PROTEIN"/>
    <property type="match status" value="1"/>
</dbReference>
<dbReference type="InterPro" id="IPR033060">
    <property type="entry name" value="INTS7"/>
</dbReference>
<dbReference type="SUPFAM" id="SSF48371">
    <property type="entry name" value="ARM repeat"/>
    <property type="match status" value="1"/>
</dbReference>
<evidence type="ECO:0000259" key="4">
    <source>
        <dbReference type="Pfam" id="PF24436"/>
    </source>
</evidence>
<evidence type="ECO:0000259" key="3">
    <source>
        <dbReference type="Pfam" id="PF22965"/>
    </source>
</evidence>
<dbReference type="PANTHER" id="PTHR13322:SF2">
    <property type="entry name" value="INTEGRATOR COMPLEX SUBUNIT 7"/>
    <property type="match status" value="1"/>
</dbReference>
<feature type="domain" description="Integrator complex subunit 7 C-terminal" evidence="3">
    <location>
        <begin position="701"/>
        <end position="810"/>
    </location>
</feature>
<dbReference type="InterPro" id="IPR056516">
    <property type="entry name" value="INTS7_N"/>
</dbReference>
<keyword evidence="6" id="KW-1185">Reference proteome</keyword>
<dbReference type="InterPro" id="IPR054519">
    <property type="entry name" value="INTS7_C"/>
</dbReference>
<organism evidence="5 6">
    <name type="scientific">Cichlidogyrus casuarinus</name>
    <dbReference type="NCBI Taxonomy" id="1844966"/>
    <lineage>
        <taxon>Eukaryota</taxon>
        <taxon>Metazoa</taxon>
        <taxon>Spiralia</taxon>
        <taxon>Lophotrochozoa</taxon>
        <taxon>Platyhelminthes</taxon>
        <taxon>Monogenea</taxon>
        <taxon>Monopisthocotylea</taxon>
        <taxon>Dactylogyridea</taxon>
        <taxon>Ancyrocephalidae</taxon>
        <taxon>Cichlidogyrus</taxon>
    </lineage>
</organism>
<evidence type="ECO:0000256" key="2">
    <source>
        <dbReference type="ARBA" id="ARBA00015336"/>
    </source>
</evidence>